<proteinExistence type="predicted"/>
<evidence type="ECO:0000313" key="1">
    <source>
        <dbReference type="EMBL" id="KUP05534.1"/>
    </source>
</evidence>
<evidence type="ECO:0008006" key="3">
    <source>
        <dbReference type="Google" id="ProtNLM"/>
    </source>
</evidence>
<comment type="caution">
    <text evidence="1">The sequence shown here is derived from an EMBL/GenBank/DDBJ whole genome shotgun (WGS) entry which is preliminary data.</text>
</comment>
<organism evidence="1 2">
    <name type="scientific">Bacillus coahuilensis p1.1.43</name>
    <dbReference type="NCBI Taxonomy" id="1150625"/>
    <lineage>
        <taxon>Bacteria</taxon>
        <taxon>Bacillati</taxon>
        <taxon>Bacillota</taxon>
        <taxon>Bacilli</taxon>
        <taxon>Bacillales</taxon>
        <taxon>Bacillaceae</taxon>
        <taxon>Bacillus</taxon>
    </lineage>
</organism>
<dbReference type="AlphaFoldDB" id="A0A147K6S7"/>
<dbReference type="PATRIC" id="fig|1150625.3.peg.2526"/>
<gene>
    <name evidence="1" type="ORF">Q75_11870</name>
</gene>
<dbReference type="Pfam" id="PF14165">
    <property type="entry name" value="YtzH"/>
    <property type="match status" value="1"/>
</dbReference>
<evidence type="ECO:0000313" key="2">
    <source>
        <dbReference type="Proteomes" id="UP000074108"/>
    </source>
</evidence>
<dbReference type="RefSeq" id="WP_010174215.1">
    <property type="nucleotide sequence ID" value="NZ_LDYG01000035.1"/>
</dbReference>
<name>A0A147K6S7_9BACI</name>
<dbReference type="STRING" id="1150625.Q75_11870"/>
<accession>A0A147K6S7</accession>
<dbReference type="InterPro" id="IPR025547">
    <property type="entry name" value="YtzH"/>
</dbReference>
<dbReference type="OrthoDB" id="2968867at2"/>
<dbReference type="Proteomes" id="UP000074108">
    <property type="component" value="Unassembled WGS sequence"/>
</dbReference>
<sequence>MPLTYHNQLSLLQDILTNHLDDCCGTVAECEQVERLVKSLMVNQDVQQAAKPLLEEIYRYGQEGKYTKGLEQHIHTNRQSLENWVEDMNTYF</sequence>
<dbReference type="EMBL" id="LDYG01000035">
    <property type="protein sequence ID" value="KUP05534.1"/>
    <property type="molecule type" value="Genomic_DNA"/>
</dbReference>
<reference evidence="1 2" key="1">
    <citation type="journal article" date="2016" name="Front. Microbiol.">
        <title>Microevolution Analysis of Bacillus coahuilensis Unveils Differences in Phosphorus Acquisition Strategies and Their Regulation.</title>
        <authorList>
            <person name="Gomez-Lunar Z."/>
            <person name="Hernandez-Gonzalez I."/>
            <person name="Rodriguez-Torres M.D."/>
            <person name="Souza V."/>
            <person name="Olmedo-Alvarez G."/>
        </authorList>
    </citation>
    <scope>NUCLEOTIDE SEQUENCE [LARGE SCALE GENOMIC DNA]</scope>
    <source>
        <strain evidence="2">p1.1.43</strain>
    </source>
</reference>
<keyword evidence="2" id="KW-1185">Reference proteome</keyword>
<protein>
    <recommendedName>
        <fullName evidence="3">YtzH-like protein</fullName>
    </recommendedName>
</protein>